<dbReference type="Proteomes" id="UP000000322">
    <property type="component" value="Chromosome"/>
</dbReference>
<evidence type="ECO:0000256" key="10">
    <source>
        <dbReference type="ARBA" id="ARBA00022857"/>
    </source>
</evidence>
<gene>
    <name evidence="17" type="primary">murB</name>
    <name evidence="19" type="ordered locus">Sked_07720</name>
</gene>
<dbReference type="Gene3D" id="3.30.43.10">
    <property type="entry name" value="Uridine Diphospho-n-acetylenolpyruvylglucosamine Reductase, domain 2"/>
    <property type="match status" value="1"/>
</dbReference>
<dbReference type="Gene3D" id="3.30.465.10">
    <property type="match status" value="1"/>
</dbReference>
<keyword evidence="15 17" id="KW-0961">Cell wall biogenesis/degradation</keyword>
<feature type="domain" description="FAD-binding PCMH-type" evidence="18">
    <location>
        <begin position="21"/>
        <end position="215"/>
    </location>
</feature>
<dbReference type="InterPro" id="IPR036318">
    <property type="entry name" value="FAD-bd_PCMH-like_sf"/>
</dbReference>
<dbReference type="InterPro" id="IPR011601">
    <property type="entry name" value="MurB_C"/>
</dbReference>
<dbReference type="Pfam" id="PF01565">
    <property type="entry name" value="FAD_binding_4"/>
    <property type="match status" value="1"/>
</dbReference>
<dbReference type="GO" id="GO:0008360">
    <property type="term" value="P:regulation of cell shape"/>
    <property type="evidence" value="ECO:0007669"/>
    <property type="project" value="UniProtKB-KW"/>
</dbReference>
<dbReference type="PANTHER" id="PTHR21071">
    <property type="entry name" value="UDP-N-ACETYLENOLPYRUVOYLGLUCOSAMINE REDUCTASE"/>
    <property type="match status" value="1"/>
</dbReference>
<dbReference type="HAMAP" id="MF_00037">
    <property type="entry name" value="MurB"/>
    <property type="match status" value="1"/>
</dbReference>
<dbReference type="STRING" id="446469.Sked_07720"/>
<sequence>MTEDLRTLAEPTFADLTTLRVGGDMDTLVRTSTEAELIDAVRAADDAGEPVLILGGGSNLLVADEGFAGVVIQDQRSGLRVESADSCGGANLTAPAGHSMDALVAEAVEREWVGIESLSGIPGTVGAAPVQNIGAYGQELSGSVANVRVWDRGQSRVRTLSLVDLDFGYRTSMLKRSTQMPHSRGGEPGDVDPRAPWYPSPRYVVLDVSFQLRLGSLSAPVVYPELARRLGVDEGARADTSEVREAVLALRGSKGMLLDSGDGAPDHDRWSAGSFFTNPIIPADLVADLPEGIPVFPVRTATPTTTTGPALGTVDPSVVKVSAAWLIEQAGFGKGFGVNGPDSAATVSTKHTLALTNRGHATADDVVRLAREVRAGVDAAFGIELVPEPVLVGVAL</sequence>
<evidence type="ECO:0000256" key="11">
    <source>
        <dbReference type="ARBA" id="ARBA00022960"/>
    </source>
</evidence>
<dbReference type="Pfam" id="PF02873">
    <property type="entry name" value="MurB_C"/>
    <property type="match status" value="1"/>
</dbReference>
<dbReference type="PANTHER" id="PTHR21071:SF4">
    <property type="entry name" value="UDP-N-ACETYLENOLPYRUVOYLGLUCOSAMINE REDUCTASE"/>
    <property type="match status" value="1"/>
</dbReference>
<evidence type="ECO:0000256" key="12">
    <source>
        <dbReference type="ARBA" id="ARBA00022984"/>
    </source>
</evidence>
<evidence type="ECO:0000256" key="13">
    <source>
        <dbReference type="ARBA" id="ARBA00023002"/>
    </source>
</evidence>
<evidence type="ECO:0000256" key="17">
    <source>
        <dbReference type="HAMAP-Rule" id="MF_00037"/>
    </source>
</evidence>
<dbReference type="InterPro" id="IPR006094">
    <property type="entry name" value="Oxid_FAD_bind_N"/>
</dbReference>
<name>D1BBF9_SANKS</name>
<keyword evidence="11 17" id="KW-0133">Cell shape</keyword>
<dbReference type="InterPro" id="IPR036635">
    <property type="entry name" value="MurB_C_sf"/>
</dbReference>
<dbReference type="EMBL" id="CP001819">
    <property type="protein sequence ID" value="ACZ20725.1"/>
    <property type="molecule type" value="Genomic_DNA"/>
</dbReference>
<dbReference type="KEGG" id="ske:Sked_07720"/>
<keyword evidence="14 17" id="KW-0131">Cell cycle</keyword>
<dbReference type="PROSITE" id="PS51387">
    <property type="entry name" value="FAD_PCMH"/>
    <property type="match status" value="1"/>
</dbReference>
<keyword evidence="12 17" id="KW-0573">Peptidoglycan synthesis</keyword>
<evidence type="ECO:0000256" key="5">
    <source>
        <dbReference type="ARBA" id="ARBA00010485"/>
    </source>
</evidence>
<comment type="subcellular location">
    <subcellularLocation>
        <location evidence="3 17">Cytoplasm</location>
    </subcellularLocation>
</comment>
<evidence type="ECO:0000256" key="6">
    <source>
        <dbReference type="ARBA" id="ARBA00022490"/>
    </source>
</evidence>
<evidence type="ECO:0000256" key="9">
    <source>
        <dbReference type="ARBA" id="ARBA00022827"/>
    </source>
</evidence>
<comment type="catalytic activity">
    <reaction evidence="16 17">
        <text>UDP-N-acetyl-alpha-D-muramate + NADP(+) = UDP-N-acetyl-3-O-(1-carboxyvinyl)-alpha-D-glucosamine + NADPH + H(+)</text>
        <dbReference type="Rhea" id="RHEA:12248"/>
        <dbReference type="ChEBI" id="CHEBI:15378"/>
        <dbReference type="ChEBI" id="CHEBI:57783"/>
        <dbReference type="ChEBI" id="CHEBI:58349"/>
        <dbReference type="ChEBI" id="CHEBI:68483"/>
        <dbReference type="ChEBI" id="CHEBI:70757"/>
        <dbReference type="EC" id="1.3.1.98"/>
    </reaction>
</comment>
<evidence type="ECO:0000256" key="2">
    <source>
        <dbReference type="ARBA" id="ARBA00003921"/>
    </source>
</evidence>
<accession>D1BBF9</accession>
<evidence type="ECO:0000313" key="19">
    <source>
        <dbReference type="EMBL" id="ACZ20725.1"/>
    </source>
</evidence>
<feature type="active site" description="Proton donor" evidence="17">
    <location>
        <position position="274"/>
    </location>
</feature>
<dbReference type="NCBIfam" id="NF010478">
    <property type="entry name" value="PRK13903.1"/>
    <property type="match status" value="1"/>
</dbReference>
<dbReference type="GO" id="GO:0009252">
    <property type="term" value="P:peptidoglycan biosynthetic process"/>
    <property type="evidence" value="ECO:0007669"/>
    <property type="project" value="UniProtKB-UniRule"/>
</dbReference>
<keyword evidence="20" id="KW-1185">Reference proteome</keyword>
<evidence type="ECO:0000256" key="16">
    <source>
        <dbReference type="ARBA" id="ARBA00048914"/>
    </source>
</evidence>
<evidence type="ECO:0000256" key="1">
    <source>
        <dbReference type="ARBA" id="ARBA00001974"/>
    </source>
</evidence>
<comment type="pathway">
    <text evidence="4 17">Cell wall biogenesis; peptidoglycan biosynthesis.</text>
</comment>
<protein>
    <recommendedName>
        <fullName evidence="17">UDP-N-acetylenolpyruvoylglucosamine reductase</fullName>
        <ecNumber evidence="17">1.3.1.98</ecNumber>
    </recommendedName>
    <alternativeName>
        <fullName evidence="17">UDP-N-acetylmuramate dehydrogenase</fullName>
    </alternativeName>
</protein>
<dbReference type="GO" id="GO:0071949">
    <property type="term" value="F:FAD binding"/>
    <property type="evidence" value="ECO:0007669"/>
    <property type="project" value="InterPro"/>
</dbReference>
<dbReference type="AlphaFoldDB" id="D1BBF9"/>
<comment type="cofactor">
    <cofactor evidence="1 17">
        <name>FAD</name>
        <dbReference type="ChEBI" id="CHEBI:57692"/>
    </cofactor>
</comment>
<dbReference type="EC" id="1.3.1.98" evidence="17"/>
<evidence type="ECO:0000256" key="14">
    <source>
        <dbReference type="ARBA" id="ARBA00023306"/>
    </source>
</evidence>
<evidence type="ECO:0000256" key="8">
    <source>
        <dbReference type="ARBA" id="ARBA00022630"/>
    </source>
</evidence>
<keyword evidence="6 17" id="KW-0963">Cytoplasm</keyword>
<dbReference type="Gene3D" id="3.90.78.10">
    <property type="entry name" value="UDP-N-acetylenolpyruvoylglucosamine reductase, C-terminal domain"/>
    <property type="match status" value="1"/>
</dbReference>
<feature type="active site" evidence="17">
    <location>
        <position position="170"/>
    </location>
</feature>
<comment type="similarity">
    <text evidence="5 17">Belongs to the MurB family.</text>
</comment>
<dbReference type="RefSeq" id="WP_012865794.1">
    <property type="nucleotide sequence ID" value="NC_013521.1"/>
</dbReference>
<keyword evidence="8 17" id="KW-0285">Flavoprotein</keyword>
<dbReference type="GO" id="GO:0071555">
    <property type="term" value="P:cell wall organization"/>
    <property type="evidence" value="ECO:0007669"/>
    <property type="project" value="UniProtKB-KW"/>
</dbReference>
<evidence type="ECO:0000313" key="20">
    <source>
        <dbReference type="Proteomes" id="UP000000322"/>
    </source>
</evidence>
<dbReference type="GO" id="GO:0051301">
    <property type="term" value="P:cell division"/>
    <property type="evidence" value="ECO:0007669"/>
    <property type="project" value="UniProtKB-KW"/>
</dbReference>
<dbReference type="GO" id="GO:0005829">
    <property type="term" value="C:cytosol"/>
    <property type="evidence" value="ECO:0007669"/>
    <property type="project" value="TreeGrafter"/>
</dbReference>
<feature type="active site" evidence="17">
    <location>
        <position position="388"/>
    </location>
</feature>
<dbReference type="SUPFAM" id="SSF56194">
    <property type="entry name" value="Uridine diphospho-N-Acetylenolpyruvylglucosamine reductase, MurB, C-terminal domain"/>
    <property type="match status" value="1"/>
</dbReference>
<keyword evidence="13 17" id="KW-0560">Oxidoreductase</keyword>
<evidence type="ECO:0000256" key="15">
    <source>
        <dbReference type="ARBA" id="ARBA00023316"/>
    </source>
</evidence>
<dbReference type="eggNOG" id="COG0812">
    <property type="taxonomic scope" value="Bacteria"/>
</dbReference>
<organism evidence="19 20">
    <name type="scientific">Sanguibacter keddieii (strain ATCC 51767 / DSM 10542 / NCFB 3025 / ST-74)</name>
    <dbReference type="NCBI Taxonomy" id="446469"/>
    <lineage>
        <taxon>Bacteria</taxon>
        <taxon>Bacillati</taxon>
        <taxon>Actinomycetota</taxon>
        <taxon>Actinomycetes</taxon>
        <taxon>Micrococcales</taxon>
        <taxon>Sanguibacteraceae</taxon>
        <taxon>Sanguibacter</taxon>
    </lineage>
</organism>
<dbReference type="UniPathway" id="UPA00219"/>
<dbReference type="GO" id="GO:0008762">
    <property type="term" value="F:UDP-N-acetylmuramate dehydrogenase activity"/>
    <property type="evidence" value="ECO:0007669"/>
    <property type="project" value="UniProtKB-UniRule"/>
</dbReference>
<dbReference type="SUPFAM" id="SSF56176">
    <property type="entry name" value="FAD-binding/transporter-associated domain-like"/>
    <property type="match status" value="1"/>
</dbReference>
<dbReference type="HOGENOM" id="CLU_035304_0_1_11"/>
<dbReference type="InterPro" id="IPR016169">
    <property type="entry name" value="FAD-bd_PCMH_sub2"/>
</dbReference>
<dbReference type="InterPro" id="IPR016166">
    <property type="entry name" value="FAD-bd_PCMH"/>
</dbReference>
<reference evidence="19 20" key="1">
    <citation type="journal article" date="2009" name="Stand. Genomic Sci.">
        <title>Complete genome sequence of Sanguibacter keddieii type strain (ST-74).</title>
        <authorList>
            <person name="Ivanova N."/>
            <person name="Sikorski J."/>
            <person name="Sims D."/>
            <person name="Brettin T."/>
            <person name="Detter J.C."/>
            <person name="Han C."/>
            <person name="Lapidus A."/>
            <person name="Copeland A."/>
            <person name="Glavina Del Rio T."/>
            <person name="Nolan M."/>
            <person name="Chen F."/>
            <person name="Lucas S."/>
            <person name="Tice H."/>
            <person name="Cheng J.F."/>
            <person name="Bruce D."/>
            <person name="Goodwin L."/>
            <person name="Pitluck S."/>
            <person name="Pati A."/>
            <person name="Mavromatis K."/>
            <person name="Chen A."/>
            <person name="Palaniappan K."/>
            <person name="D'haeseleer P."/>
            <person name="Chain P."/>
            <person name="Bristow J."/>
            <person name="Eisen J.A."/>
            <person name="Markowitz V."/>
            <person name="Hugenholtz P."/>
            <person name="Goker M."/>
            <person name="Pukall R."/>
            <person name="Klenk H.P."/>
            <person name="Kyrpides N.C."/>
        </authorList>
    </citation>
    <scope>NUCLEOTIDE SEQUENCE [LARGE SCALE GENOMIC DNA]</scope>
    <source>
        <strain evidence="20">ATCC 51767 / DSM 10542 / NCFB 3025 / ST-74</strain>
    </source>
</reference>
<evidence type="ECO:0000259" key="18">
    <source>
        <dbReference type="PROSITE" id="PS51387"/>
    </source>
</evidence>
<evidence type="ECO:0000256" key="7">
    <source>
        <dbReference type="ARBA" id="ARBA00022618"/>
    </source>
</evidence>
<evidence type="ECO:0000256" key="4">
    <source>
        <dbReference type="ARBA" id="ARBA00004752"/>
    </source>
</evidence>
<comment type="function">
    <text evidence="2 17">Cell wall formation.</text>
</comment>
<dbReference type="InterPro" id="IPR016167">
    <property type="entry name" value="FAD-bd_PCMH_sub1"/>
</dbReference>
<keyword evidence="7 17" id="KW-0132">Cell division</keyword>
<dbReference type="InterPro" id="IPR003170">
    <property type="entry name" value="MurB"/>
</dbReference>
<keyword evidence="10 17" id="KW-0521">NADP</keyword>
<evidence type="ECO:0000256" key="3">
    <source>
        <dbReference type="ARBA" id="ARBA00004496"/>
    </source>
</evidence>
<keyword evidence="9 17" id="KW-0274">FAD</keyword>
<proteinExistence type="inferred from homology"/>